<evidence type="ECO:0000256" key="2">
    <source>
        <dbReference type="ARBA" id="ARBA00004885"/>
    </source>
</evidence>
<evidence type="ECO:0000259" key="11">
    <source>
        <dbReference type="PROSITE" id="PS51850"/>
    </source>
</evidence>
<dbReference type="InterPro" id="IPR036291">
    <property type="entry name" value="NAD(P)-bd_dom_sf"/>
</dbReference>
<dbReference type="GO" id="GO:0004455">
    <property type="term" value="F:ketol-acid reductoisomerase activity"/>
    <property type="evidence" value="ECO:0007669"/>
    <property type="project" value="UniProtKB-EC"/>
</dbReference>
<feature type="binding site" evidence="9 10">
    <location>
        <position position="194"/>
    </location>
    <ligand>
        <name>Mg(2+)</name>
        <dbReference type="ChEBI" id="CHEBI:18420"/>
        <label>1</label>
    </ligand>
</feature>
<keyword evidence="14" id="KW-1185">Reference proteome</keyword>
<comment type="caution">
    <text evidence="9">Lacks conserved residue(s) required for the propagation of feature annotation.</text>
</comment>
<keyword evidence="7 9" id="KW-0560">Oxidoreductase</keyword>
<evidence type="ECO:0000256" key="1">
    <source>
        <dbReference type="ARBA" id="ARBA00004864"/>
    </source>
</evidence>
<evidence type="ECO:0000256" key="6">
    <source>
        <dbReference type="ARBA" id="ARBA00022842"/>
    </source>
</evidence>
<feature type="binding site" evidence="9 10">
    <location>
        <position position="230"/>
    </location>
    <ligand>
        <name>Mg(2+)</name>
        <dbReference type="ChEBI" id="CHEBI:18420"/>
        <label>2</label>
    </ligand>
</feature>
<evidence type="ECO:0000259" key="12">
    <source>
        <dbReference type="PROSITE" id="PS51851"/>
    </source>
</evidence>
<dbReference type="InterPro" id="IPR000506">
    <property type="entry name" value="KARI_C"/>
</dbReference>
<dbReference type="EMBL" id="JBHSAP010000007">
    <property type="protein sequence ID" value="MFC4075718.1"/>
    <property type="molecule type" value="Genomic_DNA"/>
</dbReference>
<keyword evidence="4 9" id="KW-0028">Amino-acid biosynthesis</keyword>
<dbReference type="PROSITE" id="PS51851">
    <property type="entry name" value="KARI_C"/>
    <property type="match status" value="1"/>
</dbReference>
<feature type="binding site" evidence="9">
    <location>
        <position position="133"/>
    </location>
    <ligand>
        <name>NADP(+)</name>
        <dbReference type="ChEBI" id="CHEBI:58349"/>
    </ligand>
</feature>
<comment type="catalytic activity">
    <reaction evidence="9">
        <text>(2R)-2,3-dihydroxy-3-methylbutanoate + NADP(+) = (2S)-2-acetolactate + NADPH + H(+)</text>
        <dbReference type="Rhea" id="RHEA:22068"/>
        <dbReference type="ChEBI" id="CHEBI:15378"/>
        <dbReference type="ChEBI" id="CHEBI:49072"/>
        <dbReference type="ChEBI" id="CHEBI:57783"/>
        <dbReference type="ChEBI" id="CHEBI:58349"/>
        <dbReference type="ChEBI" id="CHEBI:58476"/>
        <dbReference type="EC" id="1.1.1.86"/>
    </reaction>
</comment>
<keyword evidence="9" id="KW-0521">NADP</keyword>
<protein>
    <recommendedName>
        <fullName evidence="9">Ketol-acid reductoisomerase (NADP(+))</fullName>
        <shortName evidence="9">KARI</shortName>
        <ecNumber evidence="9">1.1.1.86</ecNumber>
    </recommendedName>
    <alternativeName>
        <fullName evidence="9">Acetohydroxy-acid isomeroreductase</fullName>
        <shortName evidence="9">AHIR</shortName>
    </alternativeName>
    <alternativeName>
        <fullName evidence="9">Alpha-keto-beta-hydroxylacyl reductoisomerase</fullName>
    </alternativeName>
</protein>
<dbReference type="Pfam" id="PF01450">
    <property type="entry name" value="KARI_C"/>
    <property type="match status" value="1"/>
</dbReference>
<comment type="similarity">
    <text evidence="3 9 10">Belongs to the ketol-acid reductoisomerase family.</text>
</comment>
<feature type="binding site" evidence="9">
    <location>
        <position position="52"/>
    </location>
    <ligand>
        <name>NADP(+)</name>
        <dbReference type="ChEBI" id="CHEBI:58349"/>
    </ligand>
</feature>
<dbReference type="RefSeq" id="WP_380701907.1">
    <property type="nucleotide sequence ID" value="NZ_JBHSAP010000007.1"/>
</dbReference>
<comment type="pathway">
    <text evidence="1 9">Amino-acid biosynthesis; L-valine biosynthesis; L-valine from pyruvate: step 2/4.</text>
</comment>
<keyword evidence="6 9" id="KW-0460">Magnesium</keyword>
<dbReference type="SUPFAM" id="SSF51735">
    <property type="entry name" value="NAD(P)-binding Rossmann-fold domains"/>
    <property type="match status" value="1"/>
</dbReference>
<evidence type="ECO:0000256" key="8">
    <source>
        <dbReference type="ARBA" id="ARBA00023304"/>
    </source>
</evidence>
<comment type="pathway">
    <text evidence="2 9">Amino-acid biosynthesis; L-isoleucine biosynthesis; L-isoleucine from 2-oxobutanoate: step 2/4.</text>
</comment>
<dbReference type="PANTHER" id="PTHR21371:SF1">
    <property type="entry name" value="KETOL-ACID REDUCTOISOMERASE, MITOCHONDRIAL"/>
    <property type="match status" value="1"/>
</dbReference>
<evidence type="ECO:0000256" key="5">
    <source>
        <dbReference type="ARBA" id="ARBA00022723"/>
    </source>
</evidence>
<comment type="function">
    <text evidence="9">Involved in the biosynthesis of branched-chain amino acids (BCAA). Catalyzes an alkyl-migration followed by a ketol-acid reduction of (S)-2-acetolactate (S2AL) to yield (R)-2,3-dihydroxy-isovalerate. In the isomerase reaction, S2AL is rearranged via a Mg-dependent methyl migration to produce 3-hydroxy-3-methyl-2-ketobutyrate (HMKB). In the reductase reaction, this 2-ketoacid undergoes a metal-dependent reduction by NADPH to yield (R)-2,3-dihydroxy-isovalerate.</text>
</comment>
<accession>A0ABV8JA30</accession>
<dbReference type="Gene3D" id="3.40.50.720">
    <property type="entry name" value="NAD(P)-binding Rossmann-like Domain"/>
    <property type="match status" value="1"/>
</dbReference>
<evidence type="ECO:0000256" key="10">
    <source>
        <dbReference type="PROSITE-ProRule" id="PRU01198"/>
    </source>
</evidence>
<dbReference type="NCBIfam" id="NF004017">
    <property type="entry name" value="PRK05479.1"/>
    <property type="match status" value="1"/>
</dbReference>
<reference evidence="14" key="1">
    <citation type="journal article" date="2019" name="Int. J. Syst. Evol. Microbiol.">
        <title>The Global Catalogue of Microorganisms (GCM) 10K type strain sequencing project: providing services to taxonomists for standard genome sequencing and annotation.</title>
        <authorList>
            <consortium name="The Broad Institute Genomics Platform"/>
            <consortium name="The Broad Institute Genome Sequencing Center for Infectious Disease"/>
            <person name="Wu L."/>
            <person name="Ma J."/>
        </authorList>
    </citation>
    <scope>NUCLEOTIDE SEQUENCE [LARGE SCALE GENOMIC DNA]</scope>
    <source>
        <strain evidence="14">IBRC-M 10813</strain>
    </source>
</reference>
<comment type="caution">
    <text evidence="13">The sequence shown here is derived from an EMBL/GenBank/DDBJ whole genome shotgun (WGS) entry which is preliminary data.</text>
</comment>
<evidence type="ECO:0000256" key="3">
    <source>
        <dbReference type="ARBA" id="ARBA00010318"/>
    </source>
</evidence>
<name>A0ABV8JA30_9BACL</name>
<dbReference type="InterPro" id="IPR014359">
    <property type="entry name" value="KARI_prok"/>
</dbReference>
<dbReference type="PANTHER" id="PTHR21371">
    <property type="entry name" value="KETOL-ACID REDUCTOISOMERASE, MITOCHONDRIAL"/>
    <property type="match status" value="1"/>
</dbReference>
<feature type="binding site" evidence="9 10">
    <location>
        <position position="226"/>
    </location>
    <ligand>
        <name>Mg(2+)</name>
        <dbReference type="ChEBI" id="CHEBI:18420"/>
        <label>2</label>
    </ligand>
</feature>
<dbReference type="NCBIfam" id="TIGR00465">
    <property type="entry name" value="ilvC"/>
    <property type="match status" value="1"/>
</dbReference>
<feature type="domain" description="KARI N-terminal Rossmann" evidence="11">
    <location>
        <begin position="2"/>
        <end position="181"/>
    </location>
</feature>
<dbReference type="Gene3D" id="6.10.240.10">
    <property type="match status" value="1"/>
</dbReference>
<feature type="binding site" evidence="9">
    <location>
        <begin position="25"/>
        <end position="28"/>
    </location>
    <ligand>
        <name>NADP(+)</name>
        <dbReference type="ChEBI" id="CHEBI:58349"/>
    </ligand>
</feature>
<evidence type="ECO:0000256" key="4">
    <source>
        <dbReference type="ARBA" id="ARBA00022605"/>
    </source>
</evidence>
<sequence length="337" mass="37031">MANVYYAKDADRKQLEGKTVAIVGYGSQGHAQAQNLRDSGVNVIIGLRRGKSWEQAEKDGFTVYEVQEAVKQADLVNLLMPDETMAKVYQSQVAPNLKSGSALFFSHGFNIHFEQIVPPKDVDVALIAPKGPGHLVRRVYEEGFGVPGLIAVHQDASGKAKEIGLAYAEGIGATRAGVIETTFKEETETDLFGEQAVLCGGVSELVKNGFETLTEAGYQPEIAYFECLHELKLIVDLMYEGGLAGMRYSISDTAEFGDYTSGKRVVGEASREAMKAVLKDIQDGTFANKWIRENDEGKKEFNRIREEEKDHPLEKTGAKLRSTMAWITEDGKAAIKQ</sequence>
<dbReference type="InterPro" id="IPR013116">
    <property type="entry name" value="KARI_N"/>
</dbReference>
<dbReference type="PIRSF" id="PIRSF000116">
    <property type="entry name" value="IlvC_gammaproteo"/>
    <property type="match status" value="1"/>
</dbReference>
<comment type="cofactor">
    <cofactor evidence="9">
        <name>Mg(2+)</name>
        <dbReference type="ChEBI" id="CHEBI:18420"/>
    </cofactor>
    <text evidence="9">Binds 2 magnesium ions per subunit.</text>
</comment>
<feature type="binding site" evidence="9 10">
    <location>
        <position position="190"/>
    </location>
    <ligand>
        <name>Mg(2+)</name>
        <dbReference type="ChEBI" id="CHEBI:18420"/>
        <label>2</label>
    </ligand>
</feature>
<dbReference type="HAMAP" id="MF_00435">
    <property type="entry name" value="IlvC"/>
    <property type="match status" value="1"/>
</dbReference>
<organism evidence="13 14">
    <name type="scientific">Salinithrix halophila</name>
    <dbReference type="NCBI Taxonomy" id="1485204"/>
    <lineage>
        <taxon>Bacteria</taxon>
        <taxon>Bacillati</taxon>
        <taxon>Bacillota</taxon>
        <taxon>Bacilli</taxon>
        <taxon>Bacillales</taxon>
        <taxon>Thermoactinomycetaceae</taxon>
        <taxon>Salinithrix</taxon>
    </lineage>
</organism>
<dbReference type="Proteomes" id="UP001595843">
    <property type="component" value="Unassembled WGS sequence"/>
</dbReference>
<evidence type="ECO:0000313" key="13">
    <source>
        <dbReference type="EMBL" id="MFC4075718.1"/>
    </source>
</evidence>
<dbReference type="InterPro" id="IPR008927">
    <property type="entry name" value="6-PGluconate_DH-like_C_sf"/>
</dbReference>
<dbReference type="SUPFAM" id="SSF48179">
    <property type="entry name" value="6-phosphogluconate dehydrogenase C-terminal domain-like"/>
    <property type="match status" value="1"/>
</dbReference>
<feature type="binding site" evidence="9 10">
    <location>
        <position position="251"/>
    </location>
    <ligand>
        <name>substrate</name>
    </ligand>
</feature>
<dbReference type="NCBIfam" id="NF009940">
    <property type="entry name" value="PRK13403.1"/>
    <property type="match status" value="1"/>
</dbReference>
<dbReference type="InterPro" id="IPR013023">
    <property type="entry name" value="KARI"/>
</dbReference>
<feature type="binding site" evidence="9">
    <location>
        <position position="48"/>
    </location>
    <ligand>
        <name>NADP(+)</name>
        <dbReference type="ChEBI" id="CHEBI:58349"/>
    </ligand>
</feature>
<dbReference type="EC" id="1.1.1.86" evidence="9"/>
<keyword evidence="5 9" id="KW-0479">Metal-binding</keyword>
<evidence type="ECO:0000256" key="7">
    <source>
        <dbReference type="ARBA" id="ARBA00023002"/>
    </source>
</evidence>
<evidence type="ECO:0000256" key="9">
    <source>
        <dbReference type="HAMAP-Rule" id="MF_00435"/>
    </source>
</evidence>
<dbReference type="Pfam" id="PF07991">
    <property type="entry name" value="KARI_N"/>
    <property type="match status" value="1"/>
</dbReference>
<comment type="catalytic activity">
    <reaction evidence="9">
        <text>(2R,3R)-2,3-dihydroxy-3-methylpentanoate + NADP(+) = (S)-2-ethyl-2-hydroxy-3-oxobutanoate + NADPH + H(+)</text>
        <dbReference type="Rhea" id="RHEA:13493"/>
        <dbReference type="ChEBI" id="CHEBI:15378"/>
        <dbReference type="ChEBI" id="CHEBI:49256"/>
        <dbReference type="ChEBI" id="CHEBI:49258"/>
        <dbReference type="ChEBI" id="CHEBI:57783"/>
        <dbReference type="ChEBI" id="CHEBI:58349"/>
        <dbReference type="EC" id="1.1.1.86"/>
    </reaction>
</comment>
<feature type="active site" evidence="9">
    <location>
        <position position="107"/>
    </location>
</feature>
<gene>
    <name evidence="9 13" type="primary">ilvC</name>
    <name evidence="13" type="ORF">ACFOUO_02725</name>
</gene>
<feature type="domain" description="KARI C-terminal knotted" evidence="12">
    <location>
        <begin position="182"/>
        <end position="327"/>
    </location>
</feature>
<proteinExistence type="inferred from homology"/>
<evidence type="ECO:0000313" key="14">
    <source>
        <dbReference type="Proteomes" id="UP001595843"/>
    </source>
</evidence>
<keyword evidence="8 9" id="KW-0100">Branched-chain amino acid biosynthesis</keyword>
<feature type="binding site" evidence="9 10">
    <location>
        <position position="190"/>
    </location>
    <ligand>
        <name>Mg(2+)</name>
        <dbReference type="ChEBI" id="CHEBI:18420"/>
        <label>1</label>
    </ligand>
</feature>
<dbReference type="PROSITE" id="PS51850">
    <property type="entry name" value="KARI_N"/>
    <property type="match status" value="1"/>
</dbReference>